<accession>A0A8H6VGX5</accession>
<name>A0A8H6VGX5_9PEZI</name>
<feature type="region of interest" description="Disordered" evidence="1">
    <location>
        <begin position="320"/>
        <end position="349"/>
    </location>
</feature>
<keyword evidence="2" id="KW-0732">Signal</keyword>
<dbReference type="OrthoDB" id="3650505at2759"/>
<feature type="signal peptide" evidence="2">
    <location>
        <begin position="1"/>
        <end position="21"/>
    </location>
</feature>
<protein>
    <submittedName>
        <fullName evidence="3">Uncharacterized protein</fullName>
    </submittedName>
</protein>
<dbReference type="AlphaFoldDB" id="A0A8H6VGX5"/>
<dbReference type="Proteomes" id="UP000660729">
    <property type="component" value="Unassembled WGS sequence"/>
</dbReference>
<evidence type="ECO:0000256" key="1">
    <source>
        <dbReference type="SAM" id="MobiDB-lite"/>
    </source>
</evidence>
<dbReference type="EMBL" id="JABCIY010000161">
    <property type="protein sequence ID" value="KAF7191080.1"/>
    <property type="molecule type" value="Genomic_DNA"/>
</dbReference>
<gene>
    <name evidence="3" type="ORF">HII31_07595</name>
</gene>
<comment type="caution">
    <text evidence="3">The sequence shown here is derived from an EMBL/GenBank/DDBJ whole genome shotgun (WGS) entry which is preliminary data.</text>
</comment>
<feature type="compositionally biased region" description="Basic and acidic residues" evidence="1">
    <location>
        <begin position="259"/>
        <end position="279"/>
    </location>
</feature>
<keyword evidence="4" id="KW-1185">Reference proteome</keyword>
<organism evidence="3 4">
    <name type="scientific">Pseudocercospora fuligena</name>
    <dbReference type="NCBI Taxonomy" id="685502"/>
    <lineage>
        <taxon>Eukaryota</taxon>
        <taxon>Fungi</taxon>
        <taxon>Dikarya</taxon>
        <taxon>Ascomycota</taxon>
        <taxon>Pezizomycotina</taxon>
        <taxon>Dothideomycetes</taxon>
        <taxon>Dothideomycetidae</taxon>
        <taxon>Mycosphaerellales</taxon>
        <taxon>Mycosphaerellaceae</taxon>
        <taxon>Pseudocercospora</taxon>
    </lineage>
</organism>
<sequence length="431" mass="47372">MKWSWTFSILLWSLNATSVIATPFPQFPSPVADDITEDQWATGVSGYTGIDFYHTTDKVAKQKGYARLCTCKANGKIKKVLGKAACSYLNDIFPNLKWDDDLKGAGPGITTSTSFFNVASNTSEHNTSPRKTSVTSIAQKEQVMDSTSTVTGFVEKRIKKIIRARQDATGKVEPQLRLQESHTMAKDEAPKVPRTCIAKPLTSCSPFDFAERQTNKPSTLTPSIQAALKQARETLLKPLKRSDKEDRADMLDLDPGSGESEKVAKKESSAISGSDEHEAIQLEQCNDCTEIGDSQDSTMRDPEAIQPKEVELALKTNDYSESAIPESSTTQATSCEGAAETTDSTVPTSPLWDAVQSEEFEQALDTDDSSESEASEIWECVSSARIAADHESSYRNKSQNRRQKIFERPQELDSMIGALELGSDHLETAED</sequence>
<evidence type="ECO:0000313" key="3">
    <source>
        <dbReference type="EMBL" id="KAF7191080.1"/>
    </source>
</evidence>
<feature type="region of interest" description="Disordered" evidence="1">
    <location>
        <begin position="238"/>
        <end position="279"/>
    </location>
</feature>
<evidence type="ECO:0000313" key="4">
    <source>
        <dbReference type="Proteomes" id="UP000660729"/>
    </source>
</evidence>
<reference evidence="3" key="1">
    <citation type="submission" date="2020-04" db="EMBL/GenBank/DDBJ databases">
        <title>Draft genome resource of the tomato pathogen Pseudocercospora fuligena.</title>
        <authorList>
            <person name="Zaccaron A."/>
        </authorList>
    </citation>
    <scope>NUCLEOTIDE SEQUENCE</scope>
    <source>
        <strain evidence="3">PF001</strain>
    </source>
</reference>
<proteinExistence type="predicted"/>
<feature type="chain" id="PRO_5034149964" evidence="2">
    <location>
        <begin position="22"/>
        <end position="431"/>
    </location>
</feature>
<feature type="compositionally biased region" description="Basic and acidic residues" evidence="1">
    <location>
        <begin position="238"/>
        <end position="250"/>
    </location>
</feature>
<feature type="compositionally biased region" description="Polar residues" evidence="1">
    <location>
        <begin position="320"/>
        <end position="334"/>
    </location>
</feature>
<evidence type="ECO:0000256" key="2">
    <source>
        <dbReference type="SAM" id="SignalP"/>
    </source>
</evidence>